<sequence length="208" mass="21553">MVCRGTYRGAGTALVRRRMRQDAISAATAAVATTVWRRPAGDARRTARGGSGSSIAAVATAAAGSAAGDGVGLDNGDSDGSDDRDDGGGGGGDGDVGITDHNAVQRRTTTNGAHLSEADAELQGVDGGAFDNSEYDDEYGGDDWDDGSAGEDDDADEADLAAVVQQLAEMATLGMGCEDEIYPDPRNLRAFYELESAYFEEMPFRVQL</sequence>
<protein>
    <submittedName>
        <fullName evidence="2">Uncharacterized protein</fullName>
    </submittedName>
</protein>
<name>D8ULM2_VOLCA</name>
<dbReference type="EMBL" id="GL378625">
    <property type="protein sequence ID" value="EFJ39376.1"/>
    <property type="molecule type" value="Genomic_DNA"/>
</dbReference>
<keyword evidence="3" id="KW-1185">Reference proteome</keyword>
<evidence type="ECO:0000313" key="3">
    <source>
        <dbReference type="Proteomes" id="UP000001058"/>
    </source>
</evidence>
<dbReference type="KEGG" id="vcn:VOLCADRAFT_101047"/>
<evidence type="ECO:0000256" key="1">
    <source>
        <dbReference type="SAM" id="MobiDB-lite"/>
    </source>
</evidence>
<reference evidence="2 3" key="1">
    <citation type="journal article" date="2010" name="Science">
        <title>Genomic analysis of organismal complexity in the multicellular green alga Volvox carteri.</title>
        <authorList>
            <person name="Prochnik S.E."/>
            <person name="Umen J."/>
            <person name="Nedelcu A.M."/>
            <person name="Hallmann A."/>
            <person name="Miller S.M."/>
            <person name="Nishii I."/>
            <person name="Ferris P."/>
            <person name="Kuo A."/>
            <person name="Mitros T."/>
            <person name="Fritz-Laylin L.K."/>
            <person name="Hellsten U."/>
            <person name="Chapman J."/>
            <person name="Simakov O."/>
            <person name="Rensing S.A."/>
            <person name="Terry A."/>
            <person name="Pangilinan J."/>
            <person name="Kapitonov V."/>
            <person name="Jurka J."/>
            <person name="Salamov A."/>
            <person name="Shapiro H."/>
            <person name="Schmutz J."/>
            <person name="Grimwood J."/>
            <person name="Lindquist E."/>
            <person name="Lucas S."/>
            <person name="Grigoriev I.V."/>
            <person name="Schmitt R."/>
            <person name="Kirk D."/>
            <person name="Rokhsar D.S."/>
        </authorList>
    </citation>
    <scope>NUCLEOTIDE SEQUENCE [LARGE SCALE GENOMIC DNA]</scope>
    <source>
        <strain evidence="3">f. Nagariensis / Eve</strain>
    </source>
</reference>
<feature type="region of interest" description="Disordered" evidence="1">
    <location>
        <begin position="124"/>
        <end position="155"/>
    </location>
</feature>
<dbReference type="Proteomes" id="UP000001058">
    <property type="component" value="Unassembled WGS sequence"/>
</dbReference>
<feature type="compositionally biased region" description="Acidic residues" evidence="1">
    <location>
        <begin position="76"/>
        <end position="85"/>
    </location>
</feature>
<dbReference type="GeneID" id="9614365"/>
<feature type="region of interest" description="Disordered" evidence="1">
    <location>
        <begin position="64"/>
        <end position="102"/>
    </location>
</feature>
<organism evidence="3">
    <name type="scientific">Volvox carteri f. nagariensis</name>
    <dbReference type="NCBI Taxonomy" id="3068"/>
    <lineage>
        <taxon>Eukaryota</taxon>
        <taxon>Viridiplantae</taxon>
        <taxon>Chlorophyta</taxon>
        <taxon>core chlorophytes</taxon>
        <taxon>Chlorophyceae</taxon>
        <taxon>CS clade</taxon>
        <taxon>Chlamydomonadales</taxon>
        <taxon>Volvocaceae</taxon>
        <taxon>Volvox</taxon>
    </lineage>
</organism>
<proteinExistence type="predicted"/>
<dbReference type="AlphaFoldDB" id="D8ULM2"/>
<dbReference type="InParanoid" id="D8ULM2"/>
<feature type="compositionally biased region" description="Acidic residues" evidence="1">
    <location>
        <begin position="133"/>
        <end position="155"/>
    </location>
</feature>
<evidence type="ECO:0000313" key="2">
    <source>
        <dbReference type="EMBL" id="EFJ39376.1"/>
    </source>
</evidence>
<dbReference type="RefSeq" id="XP_002959558.1">
    <property type="nucleotide sequence ID" value="XM_002959512.1"/>
</dbReference>
<gene>
    <name evidence="2" type="ORF">VOLCADRAFT_101047</name>
</gene>
<dbReference type="OrthoDB" id="551037at2759"/>
<accession>D8ULM2</accession>